<keyword evidence="4 8" id="KW-0597">Phosphoprotein</keyword>
<dbReference type="SUPFAM" id="SSF55874">
    <property type="entry name" value="ATPase domain of HSP90 chaperone/DNA topoisomerase II/histidine kinase"/>
    <property type="match status" value="2"/>
</dbReference>
<keyword evidence="14" id="KW-1185">Reference proteome</keyword>
<dbReference type="SMART" id="SM00331">
    <property type="entry name" value="PP2C_SIG"/>
    <property type="match status" value="1"/>
</dbReference>
<dbReference type="Gene3D" id="3.30.450.20">
    <property type="entry name" value="PAS domain"/>
    <property type="match status" value="1"/>
</dbReference>
<dbReference type="EMBL" id="AP022583">
    <property type="protein sequence ID" value="BBY06900.1"/>
    <property type="molecule type" value="Genomic_DNA"/>
</dbReference>
<accession>A0A7I7PE93</accession>
<dbReference type="KEGG" id="mnv:MNVI_22180"/>
<dbReference type="GO" id="GO:0005886">
    <property type="term" value="C:plasma membrane"/>
    <property type="evidence" value="ECO:0007669"/>
    <property type="project" value="UniProtKB-SubCell"/>
</dbReference>
<evidence type="ECO:0000256" key="5">
    <source>
        <dbReference type="ARBA" id="ARBA00022679"/>
    </source>
</evidence>
<dbReference type="InterPro" id="IPR003594">
    <property type="entry name" value="HATPase_dom"/>
</dbReference>
<dbReference type="PANTHER" id="PTHR43547:SF2">
    <property type="entry name" value="HYBRID SIGNAL TRANSDUCTION HISTIDINE KINASE C"/>
    <property type="match status" value="1"/>
</dbReference>
<dbReference type="Gene3D" id="3.40.50.2300">
    <property type="match status" value="1"/>
</dbReference>
<dbReference type="Gene3D" id="3.30.450.40">
    <property type="match status" value="1"/>
</dbReference>
<keyword evidence="5" id="KW-0808">Transferase</keyword>
<dbReference type="InterPro" id="IPR036097">
    <property type="entry name" value="HisK_dim/P_sf"/>
</dbReference>
<reference evidence="13 14" key="1">
    <citation type="submission" date="2017-02" db="EMBL/GenBank/DDBJ databases">
        <title>The new phylogeny of genus Mycobacterium.</title>
        <authorList>
            <person name="Tortoli E."/>
            <person name="Trovato A."/>
            <person name="Cirillo D.M."/>
        </authorList>
    </citation>
    <scope>NUCLEOTIDE SEQUENCE [LARGE SCALE GENOMIC DNA]</scope>
    <source>
        <strain evidence="13 14">DSM 45145</strain>
    </source>
</reference>
<name>A0A7I7PE93_9MYCO</name>
<evidence type="ECO:0000256" key="3">
    <source>
        <dbReference type="ARBA" id="ARBA00012438"/>
    </source>
</evidence>
<dbReference type="SMART" id="SM00387">
    <property type="entry name" value="HATPase_c"/>
    <property type="match status" value="1"/>
</dbReference>
<dbReference type="SMART" id="SM00448">
    <property type="entry name" value="REC"/>
    <property type="match status" value="1"/>
</dbReference>
<dbReference type="Gene3D" id="3.30.565.10">
    <property type="entry name" value="Histidine kinase-like ATPase, C-terminal domain"/>
    <property type="match status" value="2"/>
</dbReference>
<keyword evidence="9" id="KW-0175">Coiled coil</keyword>
<evidence type="ECO:0000259" key="11">
    <source>
        <dbReference type="PROSITE" id="PS50110"/>
    </source>
</evidence>
<dbReference type="RefSeq" id="WP_083087801.1">
    <property type="nucleotide sequence ID" value="NZ_AP022583.1"/>
</dbReference>
<organism evidence="12 15">
    <name type="scientific">Mycobacterium noviomagense</name>
    <dbReference type="NCBI Taxonomy" id="459858"/>
    <lineage>
        <taxon>Bacteria</taxon>
        <taxon>Bacillati</taxon>
        <taxon>Actinomycetota</taxon>
        <taxon>Actinomycetes</taxon>
        <taxon>Mycobacteriales</taxon>
        <taxon>Mycobacteriaceae</taxon>
        <taxon>Mycobacterium</taxon>
    </lineage>
</organism>
<dbReference type="Pfam" id="PF00072">
    <property type="entry name" value="Response_reg"/>
    <property type="match status" value="1"/>
</dbReference>
<dbReference type="SUPFAM" id="SSF55781">
    <property type="entry name" value="GAF domain-like"/>
    <property type="match status" value="2"/>
</dbReference>
<dbReference type="Pfam" id="PF02518">
    <property type="entry name" value="HATPase_c"/>
    <property type="match status" value="1"/>
</dbReference>
<dbReference type="AlphaFoldDB" id="A0A7I7PE93"/>
<evidence type="ECO:0000256" key="9">
    <source>
        <dbReference type="SAM" id="Coils"/>
    </source>
</evidence>
<dbReference type="InterPro" id="IPR004358">
    <property type="entry name" value="Sig_transdc_His_kin-like_C"/>
</dbReference>
<dbReference type="InterPro" id="IPR029016">
    <property type="entry name" value="GAF-like_dom_sf"/>
</dbReference>
<dbReference type="InterPro" id="IPR001789">
    <property type="entry name" value="Sig_transdc_resp-reg_receiver"/>
</dbReference>
<dbReference type="PROSITE" id="PS50110">
    <property type="entry name" value="RESPONSE_REGULATORY"/>
    <property type="match status" value="1"/>
</dbReference>
<dbReference type="FunFam" id="1.10.287.130:FF:000045">
    <property type="entry name" value="Two-component system sensor histidine kinase/response regulator"/>
    <property type="match status" value="1"/>
</dbReference>
<protein>
    <recommendedName>
        <fullName evidence="3">histidine kinase</fullName>
        <ecNumber evidence="3">2.7.13.3</ecNumber>
    </recommendedName>
</protein>
<dbReference type="Gene3D" id="3.60.40.10">
    <property type="entry name" value="PPM-type phosphatase domain"/>
    <property type="match status" value="1"/>
</dbReference>
<evidence type="ECO:0000313" key="15">
    <source>
        <dbReference type="Proteomes" id="UP000466894"/>
    </source>
</evidence>
<dbReference type="Pfam" id="PF07228">
    <property type="entry name" value="SpoIIE"/>
    <property type="match status" value="1"/>
</dbReference>
<dbReference type="EC" id="2.7.13.3" evidence="3"/>
<evidence type="ECO:0000256" key="8">
    <source>
        <dbReference type="PROSITE-ProRule" id="PRU00169"/>
    </source>
</evidence>
<dbReference type="PRINTS" id="PR00344">
    <property type="entry name" value="BCTRLSENSOR"/>
</dbReference>
<dbReference type="InterPro" id="IPR003661">
    <property type="entry name" value="HisK_dim/P_dom"/>
</dbReference>
<dbReference type="SMART" id="SM00065">
    <property type="entry name" value="GAF"/>
    <property type="match status" value="1"/>
</dbReference>
<dbReference type="InterPro" id="IPR003018">
    <property type="entry name" value="GAF"/>
</dbReference>
<dbReference type="Gene3D" id="1.10.287.130">
    <property type="match status" value="1"/>
</dbReference>
<dbReference type="InterPro" id="IPR036890">
    <property type="entry name" value="HATPase_C_sf"/>
</dbReference>
<evidence type="ECO:0000313" key="13">
    <source>
        <dbReference type="EMBL" id="ORB14483.1"/>
    </source>
</evidence>
<dbReference type="FunFam" id="3.30.565.10:FF:000006">
    <property type="entry name" value="Sensor histidine kinase WalK"/>
    <property type="match status" value="1"/>
</dbReference>
<dbReference type="SMART" id="SM00388">
    <property type="entry name" value="HisKA"/>
    <property type="match status" value="1"/>
</dbReference>
<dbReference type="EMBL" id="MVIC01000017">
    <property type="protein sequence ID" value="ORB14483.1"/>
    <property type="molecule type" value="Genomic_DNA"/>
</dbReference>
<dbReference type="SUPFAM" id="SSF52172">
    <property type="entry name" value="CheY-like"/>
    <property type="match status" value="1"/>
</dbReference>
<evidence type="ECO:0000256" key="7">
    <source>
        <dbReference type="ARBA" id="ARBA00023012"/>
    </source>
</evidence>
<dbReference type="CDD" id="cd17574">
    <property type="entry name" value="REC_OmpR"/>
    <property type="match status" value="1"/>
</dbReference>
<gene>
    <name evidence="13" type="ORF">BST37_11315</name>
    <name evidence="12" type="ORF">MNVI_22180</name>
</gene>
<dbReference type="PROSITE" id="PS50109">
    <property type="entry name" value="HIS_KIN"/>
    <property type="match status" value="1"/>
</dbReference>
<evidence type="ECO:0000313" key="14">
    <source>
        <dbReference type="Proteomes" id="UP000192374"/>
    </source>
</evidence>
<keyword evidence="7" id="KW-0902">Two-component regulatory system</keyword>
<dbReference type="Proteomes" id="UP000192374">
    <property type="component" value="Unassembled WGS sequence"/>
</dbReference>
<proteinExistence type="predicted"/>
<dbReference type="InterPro" id="IPR001932">
    <property type="entry name" value="PPM-type_phosphatase-like_dom"/>
</dbReference>
<feature type="domain" description="Response regulatory" evidence="11">
    <location>
        <begin position="603"/>
        <end position="718"/>
    </location>
</feature>
<dbReference type="GO" id="GO:0000155">
    <property type="term" value="F:phosphorelay sensor kinase activity"/>
    <property type="evidence" value="ECO:0007669"/>
    <property type="project" value="InterPro"/>
</dbReference>
<evidence type="ECO:0000256" key="1">
    <source>
        <dbReference type="ARBA" id="ARBA00000085"/>
    </source>
</evidence>
<dbReference type="SUPFAM" id="SSF81606">
    <property type="entry name" value="PP2C-like"/>
    <property type="match status" value="1"/>
</dbReference>
<evidence type="ECO:0000256" key="6">
    <source>
        <dbReference type="ARBA" id="ARBA00022777"/>
    </source>
</evidence>
<feature type="domain" description="Histidine kinase" evidence="10">
    <location>
        <begin position="348"/>
        <end position="562"/>
    </location>
</feature>
<dbReference type="SUPFAM" id="SSF47384">
    <property type="entry name" value="Homodimeric domain of signal transducing histidine kinase"/>
    <property type="match status" value="1"/>
</dbReference>
<dbReference type="CDD" id="cd16936">
    <property type="entry name" value="HATPase_RsbW-like"/>
    <property type="match status" value="1"/>
</dbReference>
<evidence type="ECO:0000259" key="10">
    <source>
        <dbReference type="PROSITE" id="PS50109"/>
    </source>
</evidence>
<keyword evidence="6 13" id="KW-0418">Kinase</keyword>
<dbReference type="OrthoDB" id="163538at2"/>
<feature type="coiled-coil region" evidence="9">
    <location>
        <begin position="711"/>
        <end position="743"/>
    </location>
</feature>
<comment type="subcellular location">
    <subcellularLocation>
        <location evidence="2">Cell membrane</location>
    </subcellularLocation>
</comment>
<dbReference type="Pfam" id="PF13185">
    <property type="entry name" value="GAF_2"/>
    <property type="match status" value="1"/>
</dbReference>
<dbReference type="Proteomes" id="UP000466894">
    <property type="component" value="Chromosome"/>
</dbReference>
<feature type="modified residue" description="4-aspartylphosphate" evidence="8">
    <location>
        <position position="651"/>
    </location>
</feature>
<dbReference type="InterPro" id="IPR005467">
    <property type="entry name" value="His_kinase_dom"/>
</dbReference>
<dbReference type="Pfam" id="PF13581">
    <property type="entry name" value="HATPase_c_2"/>
    <property type="match status" value="1"/>
</dbReference>
<dbReference type="InterPro" id="IPR011006">
    <property type="entry name" value="CheY-like_superfamily"/>
</dbReference>
<evidence type="ECO:0000313" key="12">
    <source>
        <dbReference type="EMBL" id="BBY06900.1"/>
    </source>
</evidence>
<dbReference type="InterPro" id="IPR036457">
    <property type="entry name" value="PPM-type-like_dom_sf"/>
</dbReference>
<dbReference type="CDD" id="cd00082">
    <property type="entry name" value="HisKA"/>
    <property type="match status" value="1"/>
</dbReference>
<evidence type="ECO:0000256" key="4">
    <source>
        <dbReference type="ARBA" id="ARBA00022553"/>
    </source>
</evidence>
<comment type="catalytic activity">
    <reaction evidence="1">
        <text>ATP + protein L-histidine = ADP + protein N-phospho-L-histidine.</text>
        <dbReference type="EC" id="2.7.13.3"/>
    </reaction>
</comment>
<reference evidence="12" key="3">
    <citation type="submission" date="2020-02" db="EMBL/GenBank/DDBJ databases">
        <authorList>
            <person name="Matsumoto Y."/>
            <person name="Motooka D."/>
            <person name="Nakamura S."/>
        </authorList>
    </citation>
    <scope>NUCLEOTIDE SEQUENCE</scope>
    <source>
        <strain evidence="12">JCM 16367</strain>
    </source>
</reference>
<dbReference type="PANTHER" id="PTHR43547">
    <property type="entry name" value="TWO-COMPONENT HISTIDINE KINASE"/>
    <property type="match status" value="1"/>
</dbReference>
<sequence>MSRPGALPADLAAAVALGGEMGRRFAEFDWAAHPLGSPEHWPVEMRTMVATTLTSRFPIVLWLGPQDLFLVYNDAYVPIFGDRHPASLGRRGREVWWDIWDQIGPMLDSVIATGKATWSDDLMLPIVTGGRRQERRFTFSYGPLLGDDKVHGVFAAVSETTERVLSQRRMQVLNAVGSAVMETRTIDDAVAAAVAVCAEQPADLAFVAVYVSDPQSGDITLRGTTSSVRSLLPSSLAAVTEFHPTGRSRGEAHVIDDVAAVIPGIGALGDDCPEQALVLPVGEEATAGALLIGLNPRLRFDTQYRGFCELLADQLSSALASAVSYEQQRQRAEALAELDRAKTAFLTNVSHEFRTPLTLLLGPLEDALAEAEPESVLAERLSTARRNAQRLRRLVDSLLDFSRIEAGRAAARLVCTDVGALTANIASSFTELCQRAGLDLVIDCPPVLADIDPDMWETIILNLLSNAVKYTMQGTISVEARSDSEGCRISIRDTGVGIAEDDLKRLGERFFRADTGRGRSVEGTGIGLSLVRGLVELLHGTVEIDSEPDGGTTVTIWLPLSLDSRPVEHVPAGLEDNPYVVEASQWLAGARLPDGSSERRRELVLVADDNADMRAHLQRVLSPHWDTVFVADGKSALNATRELRPDAVVTDVMMPEMDGFSFVAAIRADPELAATPVLMLSARAGAEAVSEGYAGGADDYLPKPFRSQELIDRLAARLSAAARERASQRQREAEVRRAAALAELDTALESADSVAEILEALSGLSLGGSEAPAVISLGVLDRQAKIVRFEFAGAVPAEYRDRYHVASLDAPLVPVDVIKTGEPMIIPDTFALPARYQHVVQQTESGVRACVSQPLRDHGGRVIGSLGLLWATPRQFDPVELELFARMAQHTQSALDRICALERERHIAVEFQEQLLDLDRGQTAAVVAAVYQPAAEAMRVGGDWYLVTPLDRPGRVGISVGDVVGHGLSAAIVMSRLRAAVAATALTHSDPAAVLGVLDRYAATVEGGRCATVTYAVVDADSDIGTATLSYTSAGHPYPLLVPPDGPPVFLQAGRRPPVAAGAIPAAYSPAQTELAPGSLILLYTDGLIERPGDTLDHGFARLRQAVAHCADRPVGDICAQLLERMCPPGGYTDDVVLLALRPRHSTARSMATVLPAEPSRIREARLQLGGWLTGIGVDPSRKHDIVLATAEAVTNAIEHGSHCDARRTVSIEAFLRGDTVAATVSDSGQWSGDSAASLRNQQGGRGLTLINGLADHVDTVRSAHGTRITLRFDHAAQR</sequence>
<reference evidence="12 15" key="2">
    <citation type="journal article" date="2019" name="Emerg. Microbes Infect.">
        <title>Comprehensive subspecies identification of 175 nontuberculous mycobacteria species based on 7547 genomic profiles.</title>
        <authorList>
            <person name="Matsumoto Y."/>
            <person name="Kinjo T."/>
            <person name="Motooka D."/>
            <person name="Nabeya D."/>
            <person name="Jung N."/>
            <person name="Uechi K."/>
            <person name="Horii T."/>
            <person name="Iida T."/>
            <person name="Fujita J."/>
            <person name="Nakamura S."/>
        </authorList>
    </citation>
    <scope>NUCLEOTIDE SEQUENCE [LARGE SCALE GENOMIC DNA]</scope>
    <source>
        <strain evidence="12 15">JCM 16367</strain>
    </source>
</reference>
<dbReference type="Pfam" id="PF00512">
    <property type="entry name" value="HisKA"/>
    <property type="match status" value="1"/>
</dbReference>
<evidence type="ECO:0000256" key="2">
    <source>
        <dbReference type="ARBA" id="ARBA00004236"/>
    </source>
</evidence>